<dbReference type="InterPro" id="IPR007197">
    <property type="entry name" value="rSAM"/>
</dbReference>
<dbReference type="Gene3D" id="3.20.20.70">
    <property type="entry name" value="Aldolase class I"/>
    <property type="match status" value="1"/>
</dbReference>
<evidence type="ECO:0000259" key="6">
    <source>
        <dbReference type="Pfam" id="PF12345"/>
    </source>
</evidence>
<evidence type="ECO:0000256" key="2">
    <source>
        <dbReference type="ARBA" id="ARBA00022723"/>
    </source>
</evidence>
<evidence type="ECO:0000256" key="1">
    <source>
        <dbReference type="ARBA" id="ARBA00022691"/>
    </source>
</evidence>
<dbReference type="SFLD" id="SFLDS00029">
    <property type="entry name" value="Radical_SAM"/>
    <property type="match status" value="1"/>
</dbReference>
<evidence type="ECO:0000256" key="4">
    <source>
        <dbReference type="ARBA" id="ARBA00023014"/>
    </source>
</evidence>
<proteinExistence type="predicted"/>
<keyword evidence="1" id="KW-0949">S-adenosyl-L-methionine</keyword>
<keyword evidence="3" id="KW-0408">Iron</keyword>
<sequence length="329" mass="36840">MSQASAKKHFAPIPSFQQKLEEENLHVQRGKLKIFQINMGKLCNQACSHCHVEAGPKRKEIMEKGTVTRIVELLSKAPEVETVDITGGAPELNPHFRYLVREARRLGKAVLVRCNLTVLLEAGQEDTISFFKEQQVQVISSLPCYSKKNVNQQRGNSVFEKSIQALQELNRQGFGVEGSGLTLNLVYNPGGAFLPPDQKSLELQYKQRLKEDWNIEFNQLFTITNMVIKRFTKFLQQTGKLTEYKQLLFENFNPAAASQVMCTELISLSWDGDLFDCDFNQALDLPLAAKSTNIWKIKDLSELSKNIAFANHCYGCTAGAGSSCGGALE</sequence>
<name>A0A2A4T6H6_9DELT</name>
<dbReference type="Pfam" id="PF12345">
    <property type="entry name" value="DUF3641"/>
    <property type="match status" value="1"/>
</dbReference>
<dbReference type="GO" id="GO:0003824">
    <property type="term" value="F:catalytic activity"/>
    <property type="evidence" value="ECO:0007669"/>
    <property type="project" value="InterPro"/>
</dbReference>
<evidence type="ECO:0000313" key="8">
    <source>
        <dbReference type="Proteomes" id="UP000218113"/>
    </source>
</evidence>
<dbReference type="NCBIfam" id="TIGR04167">
    <property type="entry name" value="rSAM_SeCys"/>
    <property type="match status" value="1"/>
</dbReference>
<dbReference type="EMBL" id="NVSR01000019">
    <property type="protein sequence ID" value="PCI29122.1"/>
    <property type="molecule type" value="Genomic_DNA"/>
</dbReference>
<dbReference type="InterPro" id="IPR058240">
    <property type="entry name" value="rSAM_sf"/>
</dbReference>
<dbReference type="PANTHER" id="PTHR43728">
    <property type="entry name" value="SLR0304 PROTEIN"/>
    <property type="match status" value="1"/>
</dbReference>
<dbReference type="Proteomes" id="UP000218113">
    <property type="component" value="Unassembled WGS sequence"/>
</dbReference>
<gene>
    <name evidence="7" type="ORF">COB67_04720</name>
</gene>
<dbReference type="AlphaFoldDB" id="A0A2A4T6H6"/>
<organism evidence="7 8">
    <name type="scientific">SAR324 cluster bacterium</name>
    <dbReference type="NCBI Taxonomy" id="2024889"/>
    <lineage>
        <taxon>Bacteria</taxon>
        <taxon>Deltaproteobacteria</taxon>
        <taxon>SAR324 cluster</taxon>
    </lineage>
</organism>
<accession>A0A2A4T6H6</accession>
<evidence type="ECO:0000256" key="3">
    <source>
        <dbReference type="ARBA" id="ARBA00023004"/>
    </source>
</evidence>
<dbReference type="InterPro" id="IPR013785">
    <property type="entry name" value="Aldolase_TIM"/>
</dbReference>
<feature type="domain" description="Radical SAM core" evidence="5">
    <location>
        <begin position="37"/>
        <end position="183"/>
    </location>
</feature>
<keyword evidence="4" id="KW-0411">Iron-sulfur</keyword>
<dbReference type="Pfam" id="PF04055">
    <property type="entry name" value="Radical_SAM"/>
    <property type="match status" value="1"/>
</dbReference>
<protein>
    <submittedName>
        <fullName evidence="7">Radical SAM protein</fullName>
    </submittedName>
</protein>
<dbReference type="InterPro" id="IPR024521">
    <property type="entry name" value="ArsS-like_C"/>
</dbReference>
<dbReference type="CDD" id="cd01335">
    <property type="entry name" value="Radical_SAM"/>
    <property type="match status" value="1"/>
</dbReference>
<comment type="caution">
    <text evidence="7">The sequence shown here is derived from an EMBL/GenBank/DDBJ whole genome shotgun (WGS) entry which is preliminary data.</text>
</comment>
<dbReference type="GO" id="GO:0046872">
    <property type="term" value="F:metal ion binding"/>
    <property type="evidence" value="ECO:0007669"/>
    <property type="project" value="UniProtKB-KW"/>
</dbReference>
<dbReference type="SUPFAM" id="SSF102114">
    <property type="entry name" value="Radical SAM enzymes"/>
    <property type="match status" value="1"/>
</dbReference>
<dbReference type="InterPro" id="IPR026351">
    <property type="entry name" value="rSAM_ArsS-like"/>
</dbReference>
<feature type="domain" description="Arsenosugar biosynthesis radical SAM protein ArsS-like C-terminal" evidence="6">
    <location>
        <begin position="194"/>
        <end position="327"/>
    </location>
</feature>
<keyword evidence="2" id="KW-0479">Metal-binding</keyword>
<reference evidence="8" key="1">
    <citation type="submission" date="2017-08" db="EMBL/GenBank/DDBJ databases">
        <title>A dynamic microbial community with high functional redundancy inhabits the cold, oxic subseafloor aquifer.</title>
        <authorList>
            <person name="Tully B.J."/>
            <person name="Wheat C.G."/>
            <person name="Glazer B.T."/>
            <person name="Huber J.A."/>
        </authorList>
    </citation>
    <scope>NUCLEOTIDE SEQUENCE [LARGE SCALE GENOMIC DNA]</scope>
</reference>
<evidence type="ECO:0000259" key="5">
    <source>
        <dbReference type="Pfam" id="PF04055"/>
    </source>
</evidence>
<dbReference type="GO" id="GO:0051536">
    <property type="term" value="F:iron-sulfur cluster binding"/>
    <property type="evidence" value="ECO:0007669"/>
    <property type="project" value="UniProtKB-KW"/>
</dbReference>
<evidence type="ECO:0000313" key="7">
    <source>
        <dbReference type="EMBL" id="PCI29122.1"/>
    </source>
</evidence>
<dbReference type="PANTHER" id="PTHR43728:SF1">
    <property type="entry name" value="FE-S OXIDOREDUCTASE"/>
    <property type="match status" value="1"/>
</dbReference>
<dbReference type="SFLD" id="SFLDG01067">
    <property type="entry name" value="SPASM/twitch_domain_containing"/>
    <property type="match status" value="1"/>
</dbReference>